<evidence type="ECO:0000313" key="2">
    <source>
        <dbReference type="Proteomes" id="UP000027602"/>
    </source>
</evidence>
<sequence>MYISINVESDFEFKSLEDLPKLKQLIEHLKMKINKNQLARDLGVDRRTIDKYLNGFIPKRTRKKHSKLMNTMKYCGTTFGRC</sequence>
<name>I3E768_BACMM</name>
<organism evidence="1 2">
    <name type="scientific">Bacillus methanolicus (strain MGA3 / ATCC 53907)</name>
    <dbReference type="NCBI Taxonomy" id="796606"/>
    <lineage>
        <taxon>Bacteria</taxon>
        <taxon>Bacillati</taxon>
        <taxon>Bacillota</taxon>
        <taxon>Bacilli</taxon>
        <taxon>Bacillales</taxon>
        <taxon>Bacillaceae</taxon>
        <taxon>Bacillus</taxon>
    </lineage>
</organism>
<protein>
    <submittedName>
        <fullName evidence="1">Uncharacterized protein</fullName>
    </submittedName>
</protein>
<dbReference type="EMBL" id="CP007739">
    <property type="protein sequence ID" value="AIE59170.1"/>
    <property type="molecule type" value="Genomic_DNA"/>
</dbReference>
<accession>I3E768</accession>
<dbReference type="STRING" id="796606.BMMGA3_03645"/>
<gene>
    <name evidence="1" type="ORF">BMMGA3_03645</name>
</gene>
<dbReference type="AlphaFoldDB" id="I3E768"/>
<dbReference type="eggNOG" id="COG4584">
    <property type="taxonomic scope" value="Bacteria"/>
</dbReference>
<dbReference type="KEGG" id="bmet:BMMGA3_03645"/>
<keyword evidence="2" id="KW-1185">Reference proteome</keyword>
<dbReference type="InterPro" id="IPR001387">
    <property type="entry name" value="Cro/C1-type_HTH"/>
</dbReference>
<dbReference type="Proteomes" id="UP000027602">
    <property type="component" value="Chromosome"/>
</dbReference>
<dbReference type="CDD" id="cd00093">
    <property type="entry name" value="HTH_XRE"/>
    <property type="match status" value="1"/>
</dbReference>
<reference evidence="1 2" key="1">
    <citation type="journal article" date="2015" name="BMC Genomics">
        <title>Transcriptome analysis of thermophilic methylotrophic Bacillus methanolicus MGA3 using RNA-sequencing provides detailed insights into its previously uncharted transcriptional landscape.</title>
        <authorList>
            <person name="Irla M."/>
            <person name="Neshat A."/>
            <person name="Brautaset T."/>
            <person name="Ruckert C."/>
            <person name="Kalinowski J."/>
            <person name="Wendisch V.F."/>
        </authorList>
    </citation>
    <scope>NUCLEOTIDE SEQUENCE [LARGE SCALE GENOMIC DNA]</scope>
    <source>
        <strain evidence="2">MGA3 / ATCC 53907</strain>
    </source>
</reference>
<evidence type="ECO:0000313" key="1">
    <source>
        <dbReference type="EMBL" id="AIE59170.1"/>
    </source>
</evidence>
<proteinExistence type="predicted"/>
<dbReference type="HOGENOM" id="CLU_110500_1_0_9"/>